<comment type="cofactor">
    <cofactor evidence="1">
        <name>Mn(2+)</name>
        <dbReference type="ChEBI" id="CHEBI:29035"/>
    </cofactor>
</comment>
<dbReference type="GO" id="GO:0047220">
    <property type="term" value="F:galactosylxylosylprotein 3-beta-galactosyltransferase activity"/>
    <property type="evidence" value="ECO:0007669"/>
    <property type="project" value="TreeGrafter"/>
</dbReference>
<keyword evidence="8 15" id="KW-0812">Transmembrane</keyword>
<reference evidence="18" key="2">
    <citation type="submission" date="2025-04" db="UniProtKB">
        <authorList>
            <consortium name="RefSeq"/>
        </authorList>
    </citation>
    <scope>IDENTIFICATION</scope>
    <source>
        <tissue evidence="18">Whole body</tissue>
    </source>
</reference>
<evidence type="ECO:0000256" key="2">
    <source>
        <dbReference type="ARBA" id="ARBA00004323"/>
    </source>
</evidence>
<keyword evidence="14" id="KW-0464">Manganese</keyword>
<dbReference type="GO" id="GO:0000139">
    <property type="term" value="C:Golgi membrane"/>
    <property type="evidence" value="ECO:0007669"/>
    <property type="project" value="UniProtKB-SubCell"/>
</dbReference>
<dbReference type="OrthoDB" id="1158011at2759"/>
<proteinExistence type="inferred from homology"/>
<evidence type="ECO:0000313" key="16">
    <source>
        <dbReference type="EMBL" id="MBY81585.1"/>
    </source>
</evidence>
<evidence type="ECO:0000313" key="17">
    <source>
        <dbReference type="Proteomes" id="UP000694846"/>
    </source>
</evidence>
<evidence type="ECO:0000313" key="18">
    <source>
        <dbReference type="RefSeq" id="XP_025412950.1"/>
    </source>
</evidence>
<dbReference type="Proteomes" id="UP000694846">
    <property type="component" value="Unplaced"/>
</dbReference>
<dbReference type="PANTHER" id="PTHR11214">
    <property type="entry name" value="BETA-1,3-N-ACETYLGLUCOSAMINYLTRANSFERASE"/>
    <property type="match status" value="1"/>
</dbReference>
<keyword evidence="9 15" id="KW-0735">Signal-anchor</keyword>
<dbReference type="GO" id="GO:0006493">
    <property type="term" value="P:protein O-linked glycosylation"/>
    <property type="evidence" value="ECO:0007669"/>
    <property type="project" value="TreeGrafter"/>
</dbReference>
<gene>
    <name evidence="16" type="primary">B3galt6</name>
    <name evidence="18" type="synonym">LOC112685322</name>
    <name evidence="16" type="ORF">g.2663</name>
</gene>
<evidence type="ECO:0000256" key="8">
    <source>
        <dbReference type="ARBA" id="ARBA00022692"/>
    </source>
</evidence>
<accession>A0A2S2QV21</accession>
<comment type="subcellular location">
    <subcellularLocation>
        <location evidence="2 15">Golgi apparatus membrane</location>
        <topology evidence="2 15">Single-pass type II membrane protein</topology>
    </subcellularLocation>
</comment>
<evidence type="ECO:0000256" key="14">
    <source>
        <dbReference type="ARBA" id="ARBA00023211"/>
    </source>
</evidence>
<dbReference type="EC" id="2.4.1.-" evidence="15"/>
<evidence type="ECO:0000256" key="10">
    <source>
        <dbReference type="ARBA" id="ARBA00022989"/>
    </source>
</evidence>
<evidence type="ECO:0000256" key="15">
    <source>
        <dbReference type="RuleBase" id="RU363063"/>
    </source>
</evidence>
<evidence type="ECO:0000256" key="9">
    <source>
        <dbReference type="ARBA" id="ARBA00022968"/>
    </source>
</evidence>
<dbReference type="Pfam" id="PF01762">
    <property type="entry name" value="Galactosyl_T"/>
    <property type="match status" value="1"/>
</dbReference>
<evidence type="ECO:0000256" key="3">
    <source>
        <dbReference type="ARBA" id="ARBA00004840"/>
    </source>
</evidence>
<evidence type="ECO:0000256" key="7">
    <source>
        <dbReference type="ARBA" id="ARBA00022679"/>
    </source>
</evidence>
<dbReference type="RefSeq" id="XP_025412950.1">
    <property type="nucleotide sequence ID" value="XM_025557165.1"/>
</dbReference>
<organism evidence="16">
    <name type="scientific">Sipha flava</name>
    <name type="common">yellow sugarcane aphid</name>
    <dbReference type="NCBI Taxonomy" id="143950"/>
    <lineage>
        <taxon>Eukaryota</taxon>
        <taxon>Metazoa</taxon>
        <taxon>Ecdysozoa</taxon>
        <taxon>Arthropoda</taxon>
        <taxon>Hexapoda</taxon>
        <taxon>Insecta</taxon>
        <taxon>Pterygota</taxon>
        <taxon>Neoptera</taxon>
        <taxon>Paraneoptera</taxon>
        <taxon>Hemiptera</taxon>
        <taxon>Sternorrhyncha</taxon>
        <taxon>Aphidomorpha</taxon>
        <taxon>Aphidoidea</taxon>
        <taxon>Aphididae</taxon>
        <taxon>Sipha</taxon>
    </lineage>
</organism>
<evidence type="ECO:0000256" key="12">
    <source>
        <dbReference type="ARBA" id="ARBA00023136"/>
    </source>
</evidence>
<comment type="similarity">
    <text evidence="5 15">Belongs to the glycosyltransferase 31 family.</text>
</comment>
<keyword evidence="17" id="KW-1185">Reference proteome</keyword>
<dbReference type="InterPro" id="IPR002659">
    <property type="entry name" value="Glyco_trans_31"/>
</dbReference>
<evidence type="ECO:0000256" key="6">
    <source>
        <dbReference type="ARBA" id="ARBA00022676"/>
    </source>
</evidence>
<keyword evidence="12 15" id="KW-0472">Membrane</keyword>
<evidence type="ECO:0000256" key="5">
    <source>
        <dbReference type="ARBA" id="ARBA00008661"/>
    </source>
</evidence>
<dbReference type="AlphaFoldDB" id="A0A2S2QV21"/>
<dbReference type="EMBL" id="GGMS01012382">
    <property type="protein sequence ID" value="MBY81585.1"/>
    <property type="molecule type" value="Transcribed_RNA"/>
</dbReference>
<dbReference type="PANTHER" id="PTHR11214:SF3">
    <property type="entry name" value="BETA-1,3-GALACTOSYLTRANSFERASE 6"/>
    <property type="match status" value="1"/>
</dbReference>
<comment type="pathway">
    <text evidence="4">Glycan metabolism; heparan sulfate biosynthesis.</text>
</comment>
<feature type="transmembrane region" description="Helical" evidence="15">
    <location>
        <begin position="7"/>
        <end position="29"/>
    </location>
</feature>
<evidence type="ECO:0000256" key="1">
    <source>
        <dbReference type="ARBA" id="ARBA00001936"/>
    </source>
</evidence>
<keyword evidence="11 15" id="KW-0333">Golgi apparatus</keyword>
<dbReference type="GO" id="GO:0006024">
    <property type="term" value="P:glycosaminoglycan biosynthetic process"/>
    <property type="evidence" value="ECO:0007669"/>
    <property type="project" value="UniProtKB-ARBA"/>
</dbReference>
<protein>
    <recommendedName>
        <fullName evidence="15">Hexosyltransferase</fullName>
        <ecNumber evidence="15">2.4.1.-</ecNumber>
    </recommendedName>
</protein>
<comment type="pathway">
    <text evidence="3">Glycan metabolism; chondroitin sulfate biosynthesis.</text>
</comment>
<evidence type="ECO:0000256" key="4">
    <source>
        <dbReference type="ARBA" id="ARBA00005093"/>
    </source>
</evidence>
<name>A0A2S2QV21_9HEMI</name>
<dbReference type="FunFam" id="3.90.550.50:FF:000018">
    <property type="entry name" value="Hexosyltransferase"/>
    <property type="match status" value="1"/>
</dbReference>
<keyword evidence="10 15" id="KW-1133">Transmembrane helix</keyword>
<evidence type="ECO:0000256" key="11">
    <source>
        <dbReference type="ARBA" id="ARBA00023034"/>
    </source>
</evidence>
<keyword evidence="13" id="KW-0325">Glycoprotein</keyword>
<reference evidence="16" key="1">
    <citation type="submission" date="2018-04" db="EMBL/GenBank/DDBJ databases">
        <title>Transcriptome assembly of Sipha flava.</title>
        <authorList>
            <person name="Scully E.D."/>
            <person name="Geib S.M."/>
            <person name="Palmer N.A."/>
            <person name="Koch K."/>
            <person name="Bradshaw J."/>
            <person name="Heng-Moss T."/>
            <person name="Sarath G."/>
        </authorList>
    </citation>
    <scope>NUCLEOTIDE SEQUENCE</scope>
</reference>
<dbReference type="PROSITE" id="PS51257">
    <property type="entry name" value="PROKAR_LIPOPROTEIN"/>
    <property type="match status" value="1"/>
</dbReference>
<sequence length="303" mass="35673">MFLNQKRLIYFFLANLSFILGCTLTLFFLHTTTFKSITLPKEPRFKLLVLVISAVKNQNRRDAIRETWAQAKDDVEVRFVSSQDKFLNAEKLVHNDILEVDVTDEYRLLSLKLLKAFDNVRSLNFEYLLKCDDDSFVDIPKIINELNFAPKNKFYWGYFDGNAHIKRAGKWKETDWILCDKYLPYALGGGYVLSKDLVMYIVNNQDYLSLFISEDVSVGVWLAPLNITRKHDRRFDTEYRSRGCLNNHLVTHKRSPQVMKLYWSRIIQTGKMCNKEYKDISSYEYDWKVMPSKCCMKNSSLLP</sequence>
<keyword evidence="6 15" id="KW-0328">Glycosyltransferase</keyword>
<keyword evidence="7 16" id="KW-0808">Transferase</keyword>
<evidence type="ECO:0000256" key="13">
    <source>
        <dbReference type="ARBA" id="ARBA00023180"/>
    </source>
</evidence>
<dbReference type="Gene3D" id="3.90.550.50">
    <property type="match status" value="1"/>
</dbReference>